<feature type="compositionally biased region" description="Polar residues" evidence="2">
    <location>
        <begin position="649"/>
        <end position="658"/>
    </location>
</feature>
<feature type="compositionally biased region" description="Polar residues" evidence="2">
    <location>
        <begin position="44"/>
        <end position="54"/>
    </location>
</feature>
<feature type="region of interest" description="Disordered" evidence="2">
    <location>
        <begin position="1377"/>
        <end position="1458"/>
    </location>
</feature>
<feature type="region of interest" description="Disordered" evidence="2">
    <location>
        <begin position="595"/>
        <end position="690"/>
    </location>
</feature>
<feature type="non-terminal residue" evidence="3">
    <location>
        <position position="1503"/>
    </location>
</feature>
<feature type="compositionally biased region" description="Polar residues" evidence="2">
    <location>
        <begin position="724"/>
        <end position="735"/>
    </location>
</feature>
<dbReference type="RefSeq" id="XP_003038703.1">
    <property type="nucleotide sequence ID" value="XM_003038657.1"/>
</dbReference>
<feature type="region of interest" description="Disordered" evidence="2">
    <location>
        <begin position="523"/>
        <end position="545"/>
    </location>
</feature>
<dbReference type="GeneID" id="9585003"/>
<dbReference type="InterPro" id="IPR036322">
    <property type="entry name" value="WD40_repeat_dom_sf"/>
</dbReference>
<dbReference type="VEuPathDB" id="FungiDB:SCHCODRAFT_02684336"/>
<feature type="compositionally biased region" description="Low complexity" evidence="2">
    <location>
        <begin position="108"/>
        <end position="117"/>
    </location>
</feature>
<feature type="compositionally biased region" description="Basic and acidic residues" evidence="2">
    <location>
        <begin position="1399"/>
        <end position="1416"/>
    </location>
</feature>
<feature type="compositionally biased region" description="Low complexity" evidence="2">
    <location>
        <begin position="453"/>
        <end position="466"/>
    </location>
</feature>
<feature type="region of interest" description="Disordered" evidence="2">
    <location>
        <begin position="1"/>
        <end position="55"/>
    </location>
</feature>
<feature type="region of interest" description="Disordered" evidence="2">
    <location>
        <begin position="709"/>
        <end position="790"/>
    </location>
</feature>
<feature type="compositionally biased region" description="Low complexity" evidence="2">
    <location>
        <begin position="659"/>
        <end position="682"/>
    </location>
</feature>
<feature type="region of interest" description="Disordered" evidence="2">
    <location>
        <begin position="446"/>
        <end position="468"/>
    </location>
</feature>
<feature type="compositionally biased region" description="Basic and acidic residues" evidence="2">
    <location>
        <begin position="252"/>
        <end position="266"/>
    </location>
</feature>
<feature type="compositionally biased region" description="Polar residues" evidence="2">
    <location>
        <begin position="529"/>
        <end position="543"/>
    </location>
</feature>
<dbReference type="InterPro" id="IPR015943">
    <property type="entry name" value="WD40/YVTN_repeat-like_dom_sf"/>
</dbReference>
<name>D8PQW7_SCHCM</name>
<dbReference type="InterPro" id="IPR001680">
    <property type="entry name" value="WD40_rpt"/>
</dbReference>
<dbReference type="Gene3D" id="2.130.10.10">
    <property type="entry name" value="YVTN repeat-like/Quinoprotein amine dehydrogenase"/>
    <property type="match status" value="1"/>
</dbReference>
<keyword evidence="4" id="KW-1185">Reference proteome</keyword>
<dbReference type="Proteomes" id="UP000007431">
    <property type="component" value="Unassembled WGS sequence"/>
</dbReference>
<gene>
    <name evidence="3" type="ORF">SCHCODRAFT_104109</name>
</gene>
<keyword evidence="1" id="KW-0853">WD repeat</keyword>
<organism evidence="4">
    <name type="scientific">Schizophyllum commune (strain H4-8 / FGSC 9210)</name>
    <name type="common">Split gill fungus</name>
    <dbReference type="NCBI Taxonomy" id="578458"/>
    <lineage>
        <taxon>Eukaryota</taxon>
        <taxon>Fungi</taxon>
        <taxon>Dikarya</taxon>
        <taxon>Basidiomycota</taxon>
        <taxon>Agaricomycotina</taxon>
        <taxon>Agaricomycetes</taxon>
        <taxon>Agaricomycetidae</taxon>
        <taxon>Agaricales</taxon>
        <taxon>Schizophyllaceae</taxon>
        <taxon>Schizophyllum</taxon>
    </lineage>
</organism>
<protein>
    <submittedName>
        <fullName evidence="3">Uncharacterized protein</fullName>
    </submittedName>
</protein>
<feature type="region of interest" description="Disordered" evidence="2">
    <location>
        <begin position="99"/>
        <end position="179"/>
    </location>
</feature>
<feature type="compositionally biased region" description="Low complexity" evidence="2">
    <location>
        <begin position="711"/>
        <end position="723"/>
    </location>
</feature>
<feature type="compositionally biased region" description="Basic residues" evidence="2">
    <location>
        <begin position="826"/>
        <end position="835"/>
    </location>
</feature>
<feature type="repeat" description="WD" evidence="1">
    <location>
        <begin position="1246"/>
        <end position="1282"/>
    </location>
</feature>
<feature type="compositionally biased region" description="Basic and acidic residues" evidence="2">
    <location>
        <begin position="805"/>
        <end position="814"/>
    </location>
</feature>
<dbReference type="KEGG" id="scm:SCHCO_02684336"/>
<accession>D8PQW7</accession>
<dbReference type="OrthoDB" id="548949at2759"/>
<reference evidence="3 4" key="1">
    <citation type="journal article" date="2010" name="Nat. Biotechnol.">
        <title>Genome sequence of the model mushroom Schizophyllum commune.</title>
        <authorList>
            <person name="Ohm R.A."/>
            <person name="de Jong J.F."/>
            <person name="Lugones L.G."/>
            <person name="Aerts A."/>
            <person name="Kothe E."/>
            <person name="Stajich J.E."/>
            <person name="de Vries R.P."/>
            <person name="Record E."/>
            <person name="Levasseur A."/>
            <person name="Baker S.E."/>
            <person name="Bartholomew K.A."/>
            <person name="Coutinho P.M."/>
            <person name="Erdmann S."/>
            <person name="Fowler T.J."/>
            <person name="Gathman A.C."/>
            <person name="Lombard V."/>
            <person name="Henrissat B."/>
            <person name="Knabe N."/>
            <person name="Kuees U."/>
            <person name="Lilly W.W."/>
            <person name="Lindquist E."/>
            <person name="Lucas S."/>
            <person name="Magnuson J.K."/>
            <person name="Piumi F."/>
            <person name="Raudaskoski M."/>
            <person name="Salamov A."/>
            <person name="Schmutz J."/>
            <person name="Schwarze F.W.M.R."/>
            <person name="vanKuyk P.A."/>
            <person name="Horton J.S."/>
            <person name="Grigoriev I.V."/>
            <person name="Woesten H.A.B."/>
        </authorList>
    </citation>
    <scope>NUCLEOTIDE SEQUENCE [LARGE SCALE GENOMIC DNA]</scope>
    <source>
        <strain evidence="4">H4-8 / FGSC 9210</strain>
    </source>
</reference>
<dbReference type="SUPFAM" id="SSF50978">
    <property type="entry name" value="WD40 repeat-like"/>
    <property type="match status" value="1"/>
</dbReference>
<dbReference type="PROSITE" id="PS50082">
    <property type="entry name" value="WD_REPEATS_2"/>
    <property type="match status" value="1"/>
</dbReference>
<feature type="compositionally biased region" description="Polar residues" evidence="2">
    <location>
        <begin position="286"/>
        <end position="296"/>
    </location>
</feature>
<evidence type="ECO:0000313" key="4">
    <source>
        <dbReference type="Proteomes" id="UP000007431"/>
    </source>
</evidence>
<proteinExistence type="predicted"/>
<feature type="region of interest" description="Disordered" evidence="2">
    <location>
        <begin position="805"/>
        <end position="841"/>
    </location>
</feature>
<feature type="compositionally biased region" description="Acidic residues" evidence="2">
    <location>
        <begin position="1417"/>
        <end position="1445"/>
    </location>
</feature>
<evidence type="ECO:0000313" key="3">
    <source>
        <dbReference type="EMBL" id="EFJ03801.1"/>
    </source>
</evidence>
<sequence length="1503" mass="164668">MADSRTHTARSPSPMVPGAWHEEFDKNASMRRRSSTLPAPVVQATKSGTASTHESQLHLDHVVDFQHRLSQSLQSNTAAQKLQSFVPSVFRPFAAHPREDLEAGGSGSSSPFQSQGSDLTKLNKHAGSRGLSDSSGTAYSPPMSPARHAYKRLEDSPPRSPVRSSRLSMRGSPASRVRTATSISTLNSSPFFSGHGNFSGNSPSATTHSRPSLSVGHPSASSFSSSPMTSSNSPLTLSPIMFSSPASQRSRNAIDRLNDPRLHDESSPTSTDRLHHGANRLGPSLLPSNHRNTTPGKENLSPLRAVRHSPGTPSPSPRRPRPSNDSFLHADYFSFGSAQGPYSNQQSSLEIEDDSIYSTRMLTTLSLPGSPDFSTSMDLTPLSIDSHMLMAVPTSTSEAVTPNETPWTLSMDALSEPSPALSLPQSLALSPSSSLRVRLGLDKDDDGHHVVFPSPSTTSPNPASPARADQSLANVETSMDGVGDTTRAFLDSSVAQFAATYLNSTFEDSEEGALPSNGILSRSRERQTTPHSPVVSSVQTGAVSPSAAAARHQYLRRVSTTPELVNPGMLSKIKQLGSRMRTMLLKDKGSSHKLDVLMTQTIRRRSYHSPARREADYLAPRRPPSPPERERSNRANRSRPGAPPRPSEPASNVSSVGHSTPLVTSLPPTPPATQAFRAQAAPASPPRMAPTIMMPLSKSRRRFSLSVFGMSSQTQSRTPSSPTNIQHRQARTPSSPLRVAPGRRPHSMALVFPPGGESPRSVPQPVAEPRARVNGSLRNSTAREMDQFMPDVPIEDIVRVMDENGEASDDRERLLSPPGLEDFNRTRQRSRKAAHSPRLDQKMAASYISTLQRKKKAAEALEDHLEDDDIKPKLQELLNDTGDVVRIASGDAQVVDDMPAIVDAAYDTLEFILGLTIDGEMSFIQPYTENVNTPVVSDPETMENMVQSLMSPEFMDLVMLLSGGQMPKKKLPKPENFHKTPKPRANTSPLARYRHGAAPDIPDTASAAQAVYYGCCSITNDEGIPIPQEIATVPGSDILLLSARSGWKQRNPFLRYYRMDEISDLDLMPERKTIRSGLLGYIEQMTIDPVNKLIFAADEERVKSFAYSGNEYLPKHTLKSTRGGPLAVVDNGARLFRAGKGGIDVWDIDSLPTHGDSGKQRIGEGAINTEETWRDEGGVAKVETSTGAPRTSSIDFGDPDMEVDRWHIPTFWSTSGQLKAIAHLKDTYSSVMALDLRDNGKIVTRYLGHTGDIEDISSSEGDANTFITAGDDGVVRLFDIRSPLPQISFKSPEMDVAHSALYVHVDGIPVIFTGGTRSQVIQVWDPRGQKLVYELATGNNAVQGLVWDAPRNTLYAATECTYMDRMGYTNEYKRAQIPTGPEVQDRREVGKGRLTQKVKPWDRKVNERQEMHRDGDGEGDDEEDEGEEDEDEEDEDEEEEEEEQFTTDPEKAWPKRAYHPENYFGYTFDSGDHRLLRYKFGLDANPKDVPAYGMAMVGSGPYW</sequence>
<dbReference type="eggNOG" id="ENOG502SHN3">
    <property type="taxonomic scope" value="Eukaryota"/>
</dbReference>
<dbReference type="SMART" id="SM00320">
    <property type="entry name" value="WD40"/>
    <property type="match status" value="1"/>
</dbReference>
<feature type="region of interest" description="Disordered" evidence="2">
    <location>
        <begin position="197"/>
        <end position="329"/>
    </location>
</feature>
<feature type="compositionally biased region" description="Polar residues" evidence="2">
    <location>
        <begin position="197"/>
        <end position="212"/>
    </location>
</feature>
<evidence type="ECO:0000256" key="1">
    <source>
        <dbReference type="PROSITE-ProRule" id="PRU00221"/>
    </source>
</evidence>
<evidence type="ECO:0000256" key="2">
    <source>
        <dbReference type="SAM" id="MobiDB-lite"/>
    </source>
</evidence>
<dbReference type="InParanoid" id="D8PQW7"/>
<dbReference type="HOGENOM" id="CLU_248577_0_0_1"/>
<feature type="compositionally biased region" description="Low complexity" evidence="2">
    <location>
        <begin position="218"/>
        <end position="239"/>
    </location>
</feature>
<dbReference type="OMA" id="CEEYQID"/>
<dbReference type="EMBL" id="GL377302">
    <property type="protein sequence ID" value="EFJ03801.1"/>
    <property type="molecule type" value="Genomic_DNA"/>
</dbReference>